<dbReference type="SMART" id="SM00849">
    <property type="entry name" value="Lactamase_B"/>
    <property type="match status" value="1"/>
</dbReference>
<dbReference type="CDD" id="cd06262">
    <property type="entry name" value="metallo-hydrolase-like_MBL-fold"/>
    <property type="match status" value="1"/>
</dbReference>
<proteinExistence type="predicted"/>
<dbReference type="InterPro" id="IPR051453">
    <property type="entry name" value="MBL_Glyoxalase_II"/>
</dbReference>
<evidence type="ECO:0000256" key="4">
    <source>
        <dbReference type="ARBA" id="ARBA00022833"/>
    </source>
</evidence>
<dbReference type="EMBL" id="CP002281">
    <property type="protein sequence ID" value="ADO82244.1"/>
    <property type="molecule type" value="Genomic_DNA"/>
</dbReference>
<accession>E3HB93</accession>
<feature type="domain" description="Metallo-beta-lactamase" evidence="5">
    <location>
        <begin position="12"/>
        <end position="189"/>
    </location>
</feature>
<name>E3HB93_ILYPC</name>
<dbReference type="KEGG" id="ipo:Ilyop_0456"/>
<dbReference type="InterPro" id="IPR001279">
    <property type="entry name" value="Metallo-B-lactamas"/>
</dbReference>
<dbReference type="Proteomes" id="UP000006875">
    <property type="component" value="Chromosome"/>
</dbReference>
<dbReference type="PANTHER" id="PTHR46233">
    <property type="entry name" value="HYDROXYACYLGLUTATHIONE HYDROLASE GLOC"/>
    <property type="match status" value="1"/>
</dbReference>
<sequence length="208" mass="23441">MKIKTFYLGEMMSCAYLTWNEDTKEAFLFDCGGENLENLFAFLRANELTLKKVIFTHGHHDHIVGLKKLLQHVSDVEIYIGEEEEKFLTDANLNLSAFLGKSFTYEGKVKTVKEGDMIGGFKVIDTPGHTVGSKCYYNSKEKIMLSGDTLFKRSYGRYDLPTGNGEVLFVSLGKICNEYPGETKVYSGHTEVTTLGEEKVFLQMNGLI</sequence>
<comment type="cofactor">
    <cofactor evidence="1">
        <name>Zn(2+)</name>
        <dbReference type="ChEBI" id="CHEBI:29105"/>
    </cofactor>
</comment>
<dbReference type="Pfam" id="PF00753">
    <property type="entry name" value="Lactamase_B"/>
    <property type="match status" value="1"/>
</dbReference>
<keyword evidence="4" id="KW-0862">Zinc</keyword>
<dbReference type="OrthoDB" id="9802248at2"/>
<dbReference type="eggNOG" id="COG0491">
    <property type="taxonomic scope" value="Bacteria"/>
</dbReference>
<dbReference type="InterPro" id="IPR036866">
    <property type="entry name" value="RibonucZ/Hydroxyglut_hydro"/>
</dbReference>
<reference evidence="6 7" key="1">
    <citation type="journal article" date="2010" name="Stand. Genomic Sci.">
        <title>Complete genome sequence of Ilyobacter polytropus type strain (CuHbu1).</title>
        <authorList>
            <person name="Sikorski J."/>
            <person name="Chertkov O."/>
            <person name="Lapidus A."/>
            <person name="Nolan M."/>
            <person name="Lucas S."/>
            <person name="Del Rio T.G."/>
            <person name="Tice H."/>
            <person name="Cheng J.F."/>
            <person name="Tapia R."/>
            <person name="Han C."/>
            <person name="Goodwin L."/>
            <person name="Pitluck S."/>
            <person name="Liolios K."/>
            <person name="Ivanova N."/>
            <person name="Mavromatis K."/>
            <person name="Mikhailova N."/>
            <person name="Pati A."/>
            <person name="Chen A."/>
            <person name="Palaniappan K."/>
            <person name="Land M."/>
            <person name="Hauser L."/>
            <person name="Chang Y.J."/>
            <person name="Jeffries C.D."/>
            <person name="Brambilla E."/>
            <person name="Yasawong M."/>
            <person name="Rohde M."/>
            <person name="Pukall R."/>
            <person name="Spring S."/>
            <person name="Goker M."/>
            <person name="Woyke T."/>
            <person name="Bristow J."/>
            <person name="Eisen J.A."/>
            <person name="Markowitz V."/>
            <person name="Hugenholtz P."/>
            <person name="Kyrpides N.C."/>
            <person name="Klenk H.P."/>
        </authorList>
    </citation>
    <scope>NUCLEOTIDE SEQUENCE [LARGE SCALE GENOMIC DNA]</scope>
    <source>
        <strain evidence="7">ATCC 51220 / DSM 2926 / LMG 16218 / CuHBu1</strain>
    </source>
</reference>
<dbReference type="GO" id="GO:0016787">
    <property type="term" value="F:hydrolase activity"/>
    <property type="evidence" value="ECO:0007669"/>
    <property type="project" value="UniProtKB-KW"/>
</dbReference>
<evidence type="ECO:0000256" key="1">
    <source>
        <dbReference type="ARBA" id="ARBA00001947"/>
    </source>
</evidence>
<dbReference type="SUPFAM" id="SSF56281">
    <property type="entry name" value="Metallo-hydrolase/oxidoreductase"/>
    <property type="match status" value="1"/>
</dbReference>
<dbReference type="GO" id="GO:0046872">
    <property type="term" value="F:metal ion binding"/>
    <property type="evidence" value="ECO:0007669"/>
    <property type="project" value="UniProtKB-KW"/>
</dbReference>
<evidence type="ECO:0000259" key="5">
    <source>
        <dbReference type="SMART" id="SM00849"/>
    </source>
</evidence>
<dbReference type="AlphaFoldDB" id="E3HB93"/>
<evidence type="ECO:0000313" key="6">
    <source>
        <dbReference type="EMBL" id="ADO82244.1"/>
    </source>
</evidence>
<evidence type="ECO:0000256" key="3">
    <source>
        <dbReference type="ARBA" id="ARBA00022801"/>
    </source>
</evidence>
<evidence type="ECO:0000256" key="2">
    <source>
        <dbReference type="ARBA" id="ARBA00022723"/>
    </source>
</evidence>
<keyword evidence="7" id="KW-1185">Reference proteome</keyword>
<dbReference type="STRING" id="572544.Ilyop_0456"/>
<dbReference type="Gene3D" id="3.60.15.10">
    <property type="entry name" value="Ribonuclease Z/Hydroxyacylglutathione hydrolase-like"/>
    <property type="match status" value="1"/>
</dbReference>
<dbReference type="RefSeq" id="WP_013386914.1">
    <property type="nucleotide sequence ID" value="NC_014632.1"/>
</dbReference>
<protein>
    <submittedName>
        <fullName evidence="6">Hydroxyacylglutathione hydrolase</fullName>
    </submittedName>
</protein>
<keyword evidence="2" id="KW-0479">Metal-binding</keyword>
<dbReference type="HOGENOM" id="CLU_030571_5_2_0"/>
<organism evidence="6 7">
    <name type="scientific">Ilyobacter polytropus (strain ATCC 51220 / DSM 2926 / LMG 16218 / CuHBu1)</name>
    <dbReference type="NCBI Taxonomy" id="572544"/>
    <lineage>
        <taxon>Bacteria</taxon>
        <taxon>Fusobacteriati</taxon>
        <taxon>Fusobacteriota</taxon>
        <taxon>Fusobacteriia</taxon>
        <taxon>Fusobacteriales</taxon>
        <taxon>Fusobacteriaceae</taxon>
        <taxon>Ilyobacter</taxon>
    </lineage>
</organism>
<keyword evidence="3 6" id="KW-0378">Hydrolase</keyword>
<evidence type="ECO:0000313" key="7">
    <source>
        <dbReference type="Proteomes" id="UP000006875"/>
    </source>
</evidence>
<dbReference type="PANTHER" id="PTHR46233:SF3">
    <property type="entry name" value="HYDROXYACYLGLUTATHIONE HYDROLASE GLOC"/>
    <property type="match status" value="1"/>
</dbReference>
<gene>
    <name evidence="6" type="ordered locus">Ilyop_0456</name>
</gene>